<comment type="caution">
    <text evidence="6">The sequence shown here is derived from an EMBL/GenBank/DDBJ whole genome shotgun (WGS) entry which is preliminary data.</text>
</comment>
<dbReference type="SMART" id="SM00184">
    <property type="entry name" value="RING"/>
    <property type="match status" value="1"/>
</dbReference>
<evidence type="ECO:0000256" key="2">
    <source>
        <dbReference type="ARBA" id="ARBA00022771"/>
    </source>
</evidence>
<dbReference type="GO" id="GO:0008270">
    <property type="term" value="F:zinc ion binding"/>
    <property type="evidence" value="ECO:0007669"/>
    <property type="project" value="UniProtKB-KW"/>
</dbReference>
<dbReference type="Proteomes" id="UP001159364">
    <property type="component" value="Linkage Group LG07"/>
</dbReference>
<feature type="domain" description="RING-type" evidence="5">
    <location>
        <begin position="168"/>
        <end position="209"/>
    </location>
</feature>
<keyword evidence="7" id="KW-1185">Reference proteome</keyword>
<organism evidence="6 7">
    <name type="scientific">Erythroxylum novogranatense</name>
    <dbReference type="NCBI Taxonomy" id="1862640"/>
    <lineage>
        <taxon>Eukaryota</taxon>
        <taxon>Viridiplantae</taxon>
        <taxon>Streptophyta</taxon>
        <taxon>Embryophyta</taxon>
        <taxon>Tracheophyta</taxon>
        <taxon>Spermatophyta</taxon>
        <taxon>Magnoliopsida</taxon>
        <taxon>eudicotyledons</taxon>
        <taxon>Gunneridae</taxon>
        <taxon>Pentapetalae</taxon>
        <taxon>rosids</taxon>
        <taxon>fabids</taxon>
        <taxon>Malpighiales</taxon>
        <taxon>Erythroxylaceae</taxon>
        <taxon>Erythroxylum</taxon>
    </lineage>
</organism>
<dbReference type="GO" id="GO:0006511">
    <property type="term" value="P:ubiquitin-dependent protein catabolic process"/>
    <property type="evidence" value="ECO:0007669"/>
    <property type="project" value="TreeGrafter"/>
</dbReference>
<dbReference type="EMBL" id="JAIWQS010000007">
    <property type="protein sequence ID" value="KAJ8758554.1"/>
    <property type="molecule type" value="Genomic_DNA"/>
</dbReference>
<dbReference type="InterPro" id="IPR001841">
    <property type="entry name" value="Znf_RING"/>
</dbReference>
<reference evidence="6 7" key="1">
    <citation type="submission" date="2021-09" db="EMBL/GenBank/DDBJ databases">
        <title>Genomic insights and catalytic innovation underlie evolution of tropane alkaloids biosynthesis.</title>
        <authorList>
            <person name="Wang Y.-J."/>
            <person name="Tian T."/>
            <person name="Huang J.-P."/>
            <person name="Huang S.-X."/>
        </authorList>
    </citation>
    <scope>NUCLEOTIDE SEQUENCE [LARGE SCALE GENOMIC DNA]</scope>
    <source>
        <strain evidence="6">KIB-2018</strain>
        <tissue evidence="6">Leaf</tissue>
    </source>
</reference>
<dbReference type="GO" id="GO:0005634">
    <property type="term" value="C:nucleus"/>
    <property type="evidence" value="ECO:0007669"/>
    <property type="project" value="TreeGrafter"/>
</dbReference>
<evidence type="ECO:0000256" key="1">
    <source>
        <dbReference type="ARBA" id="ARBA00022723"/>
    </source>
</evidence>
<dbReference type="Pfam" id="PF13639">
    <property type="entry name" value="zf-RING_2"/>
    <property type="match status" value="1"/>
</dbReference>
<protein>
    <recommendedName>
        <fullName evidence="5">RING-type domain-containing protein</fullName>
    </recommendedName>
</protein>
<dbReference type="PROSITE" id="PS50089">
    <property type="entry name" value="ZF_RING_2"/>
    <property type="match status" value="1"/>
</dbReference>
<evidence type="ECO:0000256" key="3">
    <source>
        <dbReference type="ARBA" id="ARBA00022833"/>
    </source>
</evidence>
<name>A0AAV8SWQ5_9ROSI</name>
<gene>
    <name evidence="6" type="ORF">K2173_000275</name>
</gene>
<dbReference type="InterPro" id="IPR013083">
    <property type="entry name" value="Znf_RING/FYVE/PHD"/>
</dbReference>
<dbReference type="InterPro" id="IPR051834">
    <property type="entry name" value="RING_finger_E3_ligase"/>
</dbReference>
<dbReference type="GO" id="GO:0061630">
    <property type="term" value="F:ubiquitin protein ligase activity"/>
    <property type="evidence" value="ECO:0007669"/>
    <property type="project" value="TreeGrafter"/>
</dbReference>
<dbReference type="PANTHER" id="PTHR45931:SF16">
    <property type="entry name" value="RING_U-BOX SUPERFAMILY PROTEIN"/>
    <property type="match status" value="1"/>
</dbReference>
<keyword evidence="1" id="KW-0479">Metal-binding</keyword>
<evidence type="ECO:0000259" key="5">
    <source>
        <dbReference type="PROSITE" id="PS50089"/>
    </source>
</evidence>
<dbReference type="Gene3D" id="3.30.40.10">
    <property type="entry name" value="Zinc/RING finger domain, C3HC4 (zinc finger)"/>
    <property type="match status" value="1"/>
</dbReference>
<dbReference type="PANTHER" id="PTHR45931">
    <property type="entry name" value="SI:CH211-59O9.10"/>
    <property type="match status" value="1"/>
</dbReference>
<dbReference type="CDD" id="cd16454">
    <property type="entry name" value="RING-H2_PA-TM-RING"/>
    <property type="match status" value="1"/>
</dbReference>
<dbReference type="SUPFAM" id="SSF57850">
    <property type="entry name" value="RING/U-box"/>
    <property type="match status" value="1"/>
</dbReference>
<dbReference type="AlphaFoldDB" id="A0AAV8SWQ5"/>
<accession>A0AAV8SWQ5</accession>
<keyword evidence="3" id="KW-0862">Zinc</keyword>
<proteinExistence type="predicted"/>
<evidence type="ECO:0000256" key="4">
    <source>
        <dbReference type="PROSITE-ProRule" id="PRU00175"/>
    </source>
</evidence>
<evidence type="ECO:0000313" key="6">
    <source>
        <dbReference type="EMBL" id="KAJ8758554.1"/>
    </source>
</evidence>
<keyword evidence="2 4" id="KW-0863">Zinc-finger</keyword>
<sequence>MAINMNNAVMLPRSPRRSLFDQSLFSLDLCFQHLELTQSSVRPIAPPSRACLLIPFNVATHLNACMLYLASHLPTISSLTILEFDELIRDTASEVIRAARTGFHVRVDANLVFSSSPPSMEDTIILEEMFAGEPRDQYPTGASSTALERLKTQRFCFDSDAGTEGETCVVCLEELSGGAFLTRMPCSHTFHESCIFEWLKNANSCPLCRCELEDD</sequence>
<evidence type="ECO:0000313" key="7">
    <source>
        <dbReference type="Proteomes" id="UP001159364"/>
    </source>
</evidence>